<dbReference type="NCBIfam" id="TIGR01352">
    <property type="entry name" value="tonB_Cterm"/>
    <property type="match status" value="1"/>
</dbReference>
<dbReference type="InterPro" id="IPR006260">
    <property type="entry name" value="TonB/TolA_C"/>
</dbReference>
<dbReference type="InterPro" id="IPR037682">
    <property type="entry name" value="TonB_C"/>
</dbReference>
<gene>
    <name evidence="8" type="ORF">OCA8868_00070</name>
</gene>
<evidence type="ECO:0000313" key="8">
    <source>
        <dbReference type="EMBL" id="SMX30864.1"/>
    </source>
</evidence>
<evidence type="ECO:0000313" key="9">
    <source>
        <dbReference type="Proteomes" id="UP000203464"/>
    </source>
</evidence>
<keyword evidence="6" id="KW-0732">Signal</keyword>
<feature type="region of interest" description="Disordered" evidence="5">
    <location>
        <begin position="153"/>
        <end position="217"/>
    </location>
</feature>
<dbReference type="OrthoDB" id="7930032at2"/>
<feature type="region of interest" description="Disordered" evidence="5">
    <location>
        <begin position="54"/>
        <end position="79"/>
    </location>
</feature>
<feature type="domain" description="TonB C-terminal" evidence="7">
    <location>
        <begin position="229"/>
        <end position="315"/>
    </location>
</feature>
<protein>
    <submittedName>
        <fullName evidence="8">Gram-negative bacterial tonB protein</fullName>
    </submittedName>
</protein>
<keyword evidence="9" id="KW-1185">Reference proteome</keyword>
<evidence type="ECO:0000256" key="2">
    <source>
        <dbReference type="ARBA" id="ARBA00022692"/>
    </source>
</evidence>
<dbReference type="Gene3D" id="3.30.1150.10">
    <property type="match status" value="1"/>
</dbReference>
<keyword evidence="2" id="KW-0812">Transmembrane</keyword>
<proteinExistence type="predicted"/>
<name>A0A238JKX9_9RHOB</name>
<feature type="compositionally biased region" description="Low complexity" evidence="5">
    <location>
        <begin position="178"/>
        <end position="217"/>
    </location>
</feature>
<organism evidence="8 9">
    <name type="scientific">Octadecabacter ascidiaceicola</name>
    <dbReference type="NCBI Taxonomy" id="1655543"/>
    <lineage>
        <taxon>Bacteria</taxon>
        <taxon>Pseudomonadati</taxon>
        <taxon>Pseudomonadota</taxon>
        <taxon>Alphaproteobacteria</taxon>
        <taxon>Rhodobacterales</taxon>
        <taxon>Roseobacteraceae</taxon>
        <taxon>Octadecabacter</taxon>
    </lineage>
</organism>
<dbReference type="GO" id="GO:0016020">
    <property type="term" value="C:membrane"/>
    <property type="evidence" value="ECO:0007669"/>
    <property type="project" value="UniProtKB-SubCell"/>
</dbReference>
<dbReference type="EMBL" id="FXYD01000001">
    <property type="protein sequence ID" value="SMX30864.1"/>
    <property type="molecule type" value="Genomic_DNA"/>
</dbReference>
<dbReference type="GO" id="GO:0055085">
    <property type="term" value="P:transmembrane transport"/>
    <property type="evidence" value="ECO:0007669"/>
    <property type="project" value="InterPro"/>
</dbReference>
<accession>A0A238JKX9</accession>
<feature type="chain" id="PRO_5013031539" evidence="6">
    <location>
        <begin position="27"/>
        <end position="315"/>
    </location>
</feature>
<evidence type="ECO:0000256" key="4">
    <source>
        <dbReference type="ARBA" id="ARBA00023136"/>
    </source>
</evidence>
<evidence type="ECO:0000256" key="6">
    <source>
        <dbReference type="SAM" id="SignalP"/>
    </source>
</evidence>
<dbReference type="RefSeq" id="WP_093994581.1">
    <property type="nucleotide sequence ID" value="NZ_FXYD01000001.1"/>
</dbReference>
<dbReference type="Pfam" id="PF03544">
    <property type="entry name" value="TonB_C"/>
    <property type="match status" value="1"/>
</dbReference>
<evidence type="ECO:0000256" key="1">
    <source>
        <dbReference type="ARBA" id="ARBA00004167"/>
    </source>
</evidence>
<dbReference type="SUPFAM" id="SSF74653">
    <property type="entry name" value="TolA/TonB C-terminal domain"/>
    <property type="match status" value="1"/>
</dbReference>
<feature type="signal peptide" evidence="6">
    <location>
        <begin position="1"/>
        <end position="26"/>
    </location>
</feature>
<evidence type="ECO:0000256" key="3">
    <source>
        <dbReference type="ARBA" id="ARBA00022989"/>
    </source>
</evidence>
<feature type="compositionally biased region" description="Polar residues" evidence="5">
    <location>
        <begin position="60"/>
        <end position="69"/>
    </location>
</feature>
<dbReference type="PROSITE" id="PS52015">
    <property type="entry name" value="TONB_CTD"/>
    <property type="match status" value="1"/>
</dbReference>
<dbReference type="AlphaFoldDB" id="A0A238JKX9"/>
<evidence type="ECO:0000256" key="5">
    <source>
        <dbReference type="SAM" id="MobiDB-lite"/>
    </source>
</evidence>
<dbReference type="Proteomes" id="UP000203464">
    <property type="component" value="Unassembled WGS sequence"/>
</dbReference>
<sequence length="315" mass="32363">MSFRTSAMTFFAISIIVHGAFVLAMAVPDNAPSAAGPPPALTAHGNSFADMVQGSEAATPDTSSPSEVTDQADATPVPSVSPTLVAVDIENVDAGLKLQPEELSEMLADVAATSVAAIVPAAPAEVTAIQPTEITSVQPQVIEALPDVEVNEVTSDTVRPPRRPANLGQTPPSPPPRQTQQARQAPAAPQGNANQDARRGTVATTQNAGQATQSGQGQQADQAAVAAARQAAANYGNVVMRAISRTRRERTRSRGIAVVSFRVGSSGQLASIGIAQSSGDASLDQVAVNHVRRAAPFPAPPQGAQTSFSIQFQGQ</sequence>
<reference evidence="9" key="1">
    <citation type="submission" date="2017-05" db="EMBL/GenBank/DDBJ databases">
        <authorList>
            <person name="Rodrigo-Torres L."/>
            <person name="Arahal R. D."/>
            <person name="Lucena T."/>
        </authorList>
    </citation>
    <scope>NUCLEOTIDE SEQUENCE [LARGE SCALE GENOMIC DNA]</scope>
    <source>
        <strain evidence="9">CECT 8868</strain>
    </source>
</reference>
<comment type="subcellular location">
    <subcellularLocation>
        <location evidence="1">Membrane</location>
        <topology evidence="1">Single-pass membrane protein</topology>
    </subcellularLocation>
</comment>
<keyword evidence="3" id="KW-1133">Transmembrane helix</keyword>
<evidence type="ECO:0000259" key="7">
    <source>
        <dbReference type="PROSITE" id="PS52015"/>
    </source>
</evidence>
<keyword evidence="4" id="KW-0472">Membrane</keyword>